<accession>A0A0Q3JUB9</accession>
<dbReference type="InParanoid" id="A0A0Q3JUB9"/>
<reference evidence="3" key="3">
    <citation type="submission" date="2018-08" db="UniProtKB">
        <authorList>
            <consortium name="EnsemblPlants"/>
        </authorList>
    </citation>
    <scope>IDENTIFICATION</scope>
    <source>
        <strain evidence="3">cv. Bd21</strain>
    </source>
</reference>
<dbReference type="Proteomes" id="UP000008810">
    <property type="component" value="Chromosome 1"/>
</dbReference>
<dbReference type="Gramene" id="KQK21163">
    <property type="protein sequence ID" value="KQK21163"/>
    <property type="gene ID" value="BRADI_1g59050v3"/>
</dbReference>
<reference evidence="2" key="2">
    <citation type="submission" date="2017-06" db="EMBL/GenBank/DDBJ databases">
        <title>WGS assembly of Brachypodium distachyon.</title>
        <authorList>
            <consortium name="The International Brachypodium Initiative"/>
            <person name="Lucas S."/>
            <person name="Harmon-Smith M."/>
            <person name="Lail K."/>
            <person name="Tice H."/>
            <person name="Grimwood J."/>
            <person name="Bruce D."/>
            <person name="Barry K."/>
            <person name="Shu S."/>
            <person name="Lindquist E."/>
            <person name="Wang M."/>
            <person name="Pitluck S."/>
            <person name="Vogel J.P."/>
            <person name="Garvin D.F."/>
            <person name="Mockler T.C."/>
            <person name="Schmutz J."/>
            <person name="Rokhsar D."/>
            <person name="Bevan M.W."/>
        </authorList>
    </citation>
    <scope>NUCLEOTIDE SEQUENCE</scope>
    <source>
        <strain evidence="2">Bd21</strain>
    </source>
</reference>
<evidence type="ECO:0008006" key="5">
    <source>
        <dbReference type="Google" id="ProtNLM"/>
    </source>
</evidence>
<dbReference type="InterPro" id="IPR038765">
    <property type="entry name" value="Papain-like_cys_pep_sf"/>
</dbReference>
<evidence type="ECO:0000313" key="2">
    <source>
        <dbReference type="EMBL" id="KQK21163.1"/>
    </source>
</evidence>
<evidence type="ECO:0000313" key="4">
    <source>
        <dbReference type="Proteomes" id="UP000008810"/>
    </source>
</evidence>
<dbReference type="EMBL" id="CM000880">
    <property type="protein sequence ID" value="KQK21163.1"/>
    <property type="molecule type" value="Genomic_DNA"/>
</dbReference>
<organism evidence="2">
    <name type="scientific">Brachypodium distachyon</name>
    <name type="common">Purple false brome</name>
    <name type="synonym">Trachynia distachya</name>
    <dbReference type="NCBI Taxonomy" id="15368"/>
    <lineage>
        <taxon>Eukaryota</taxon>
        <taxon>Viridiplantae</taxon>
        <taxon>Streptophyta</taxon>
        <taxon>Embryophyta</taxon>
        <taxon>Tracheophyta</taxon>
        <taxon>Spermatophyta</taxon>
        <taxon>Magnoliopsida</taxon>
        <taxon>Liliopsida</taxon>
        <taxon>Poales</taxon>
        <taxon>Poaceae</taxon>
        <taxon>BOP clade</taxon>
        <taxon>Pooideae</taxon>
        <taxon>Stipodae</taxon>
        <taxon>Brachypodieae</taxon>
        <taxon>Brachypodium</taxon>
    </lineage>
</organism>
<gene>
    <name evidence="2" type="ORF">BRADI_1g59050v3</name>
</gene>
<dbReference type="SUPFAM" id="SSF54001">
    <property type="entry name" value="Cysteine proteinases"/>
    <property type="match status" value="1"/>
</dbReference>
<dbReference type="EnsemblPlants" id="KQK21163">
    <property type="protein sequence ID" value="KQK21163"/>
    <property type="gene ID" value="BRADI_1g59050v3"/>
</dbReference>
<protein>
    <recommendedName>
        <fullName evidence="5">Ubiquitin-like protease family profile domain-containing protein</fullName>
    </recommendedName>
</protein>
<evidence type="ECO:0000256" key="1">
    <source>
        <dbReference type="SAM" id="MobiDB-lite"/>
    </source>
</evidence>
<feature type="region of interest" description="Disordered" evidence="1">
    <location>
        <begin position="1"/>
        <end position="33"/>
    </location>
</feature>
<name>A0A0Q3JUB9_BRADI</name>
<reference evidence="2 3" key="1">
    <citation type="journal article" date="2010" name="Nature">
        <title>Genome sequencing and analysis of the model grass Brachypodium distachyon.</title>
        <authorList>
            <consortium name="International Brachypodium Initiative"/>
        </authorList>
    </citation>
    <scope>NUCLEOTIDE SEQUENCE [LARGE SCALE GENOMIC DNA]</scope>
    <source>
        <strain evidence="2 3">Bd21</strain>
    </source>
</reference>
<dbReference type="Gene3D" id="3.40.395.10">
    <property type="entry name" value="Adenoviral Proteinase, Chain A"/>
    <property type="match status" value="1"/>
</dbReference>
<sequence length="324" mass="36403">MPKQSCPNPPRTASAHPPAAKAHNTSSRNRNAHHPLHFPVAVGTSLMNSLMAVITSGKENTAMLTSGVRARSPFVLALLQKTPSVIPLQWQLKRTKKHTSTGGLSRHPRGLPVAVTITVADPLLFNATLLGPDPLLAESRRLAIEYLTRFILKHRDRHFVLILYHLHGHWVTIAICLDMGGVTYFDPLRRKGNEPQRDFGPIKYVIDLAYRNAVKWYEMTGFSRNPDAPLKHNFNFPCEQQPEGSVYCGYYCAHTIQQMINDFQPKGKKTFEEVRNWFLANAELGHNSEILVYEIQKDIGEILNKEVLKSSRDYYGGGIVAKSG</sequence>
<dbReference type="AlphaFoldDB" id="A0A0Q3JUB9"/>
<proteinExistence type="predicted"/>
<keyword evidence="4" id="KW-1185">Reference proteome</keyword>
<evidence type="ECO:0000313" key="3">
    <source>
        <dbReference type="EnsemblPlants" id="KQK21163"/>
    </source>
</evidence>